<name>A0A4Z2HA97_9TELE</name>
<dbReference type="Proteomes" id="UP000314294">
    <property type="component" value="Unassembled WGS sequence"/>
</dbReference>
<proteinExistence type="predicted"/>
<protein>
    <submittedName>
        <fullName evidence="2">Uncharacterized protein</fullName>
    </submittedName>
</protein>
<reference evidence="2 3" key="1">
    <citation type="submission" date="2019-03" db="EMBL/GenBank/DDBJ databases">
        <title>First draft genome of Liparis tanakae, snailfish: a comprehensive survey of snailfish specific genes.</title>
        <authorList>
            <person name="Kim W."/>
            <person name="Song I."/>
            <person name="Jeong J.-H."/>
            <person name="Kim D."/>
            <person name="Kim S."/>
            <person name="Ryu S."/>
            <person name="Song J.Y."/>
            <person name="Lee S.K."/>
        </authorList>
    </citation>
    <scope>NUCLEOTIDE SEQUENCE [LARGE SCALE GENOMIC DNA]</scope>
    <source>
        <tissue evidence="2">Muscle</tissue>
    </source>
</reference>
<dbReference type="AlphaFoldDB" id="A0A4Z2HA97"/>
<evidence type="ECO:0000313" key="2">
    <source>
        <dbReference type="EMBL" id="TNN62440.1"/>
    </source>
</evidence>
<feature type="region of interest" description="Disordered" evidence="1">
    <location>
        <begin position="42"/>
        <end position="67"/>
    </location>
</feature>
<accession>A0A4Z2HA97</accession>
<evidence type="ECO:0000256" key="1">
    <source>
        <dbReference type="SAM" id="MobiDB-lite"/>
    </source>
</evidence>
<organism evidence="2 3">
    <name type="scientific">Liparis tanakae</name>
    <name type="common">Tanaka's snailfish</name>
    <dbReference type="NCBI Taxonomy" id="230148"/>
    <lineage>
        <taxon>Eukaryota</taxon>
        <taxon>Metazoa</taxon>
        <taxon>Chordata</taxon>
        <taxon>Craniata</taxon>
        <taxon>Vertebrata</taxon>
        <taxon>Euteleostomi</taxon>
        <taxon>Actinopterygii</taxon>
        <taxon>Neopterygii</taxon>
        <taxon>Teleostei</taxon>
        <taxon>Neoteleostei</taxon>
        <taxon>Acanthomorphata</taxon>
        <taxon>Eupercaria</taxon>
        <taxon>Perciformes</taxon>
        <taxon>Cottioidei</taxon>
        <taxon>Cottales</taxon>
        <taxon>Liparidae</taxon>
        <taxon>Liparis</taxon>
    </lineage>
</organism>
<evidence type="ECO:0000313" key="3">
    <source>
        <dbReference type="Proteomes" id="UP000314294"/>
    </source>
</evidence>
<dbReference type="EMBL" id="SRLO01000293">
    <property type="protein sequence ID" value="TNN62440.1"/>
    <property type="molecule type" value="Genomic_DNA"/>
</dbReference>
<comment type="caution">
    <text evidence="2">The sequence shown here is derived from an EMBL/GenBank/DDBJ whole genome shotgun (WGS) entry which is preliminary data.</text>
</comment>
<keyword evidence="3" id="KW-1185">Reference proteome</keyword>
<gene>
    <name evidence="2" type="ORF">EYF80_027348</name>
</gene>
<sequence>MTATQTASVCRWTLFIETPWPPPFKQTCGPLTSANRIHPLPPLKAAGYGTQRPHAPPPRLDAVDVPH</sequence>